<feature type="compositionally biased region" description="Basic and acidic residues" evidence="2">
    <location>
        <begin position="84"/>
        <end position="98"/>
    </location>
</feature>
<evidence type="ECO:0000313" key="4">
    <source>
        <dbReference type="EMBL" id="AYO76448.1"/>
    </source>
</evidence>
<feature type="domain" description="FtsK gamma" evidence="3">
    <location>
        <begin position="108"/>
        <end position="173"/>
    </location>
</feature>
<dbReference type="SUPFAM" id="SSF46785">
    <property type="entry name" value="Winged helix' DNA-binding domain"/>
    <property type="match status" value="1"/>
</dbReference>
<evidence type="ECO:0000259" key="3">
    <source>
        <dbReference type="SMART" id="SM00843"/>
    </source>
</evidence>
<dbReference type="InterPro" id="IPR018541">
    <property type="entry name" value="Ftsk_gamma"/>
</dbReference>
<evidence type="ECO:0000256" key="2">
    <source>
        <dbReference type="SAM" id="MobiDB-lite"/>
    </source>
</evidence>
<dbReference type="InterPro" id="IPR046367">
    <property type="entry name" value="GapR-like_DNA-bd"/>
</dbReference>
<dbReference type="Pfam" id="PF09397">
    <property type="entry name" value="FtsK_gamma"/>
    <property type="match status" value="1"/>
</dbReference>
<dbReference type="InterPro" id="IPR050206">
    <property type="entry name" value="FtsK/SpoIIIE/SftA"/>
</dbReference>
<evidence type="ECO:0000313" key="5">
    <source>
        <dbReference type="Proteomes" id="UP000280708"/>
    </source>
</evidence>
<feature type="region of interest" description="Disordered" evidence="2">
    <location>
        <begin position="84"/>
        <end position="110"/>
    </location>
</feature>
<dbReference type="Proteomes" id="UP000280708">
    <property type="component" value="Chromosome"/>
</dbReference>
<name>A0A3G2UQV1_SPHYA</name>
<evidence type="ECO:0000256" key="1">
    <source>
        <dbReference type="SAM" id="Coils"/>
    </source>
</evidence>
<dbReference type="AlphaFoldDB" id="A0A3G2UQV1"/>
<gene>
    <name evidence="4" type="ORF">EBF16_05510</name>
</gene>
<dbReference type="PANTHER" id="PTHR22683">
    <property type="entry name" value="SPORULATION PROTEIN RELATED"/>
    <property type="match status" value="1"/>
</dbReference>
<dbReference type="PANTHER" id="PTHR22683:SF41">
    <property type="entry name" value="DNA TRANSLOCASE FTSK"/>
    <property type="match status" value="1"/>
</dbReference>
<dbReference type="SMART" id="SM00843">
    <property type="entry name" value="Ftsk_gamma"/>
    <property type="match status" value="1"/>
</dbReference>
<dbReference type="NCBIfam" id="NF010247">
    <property type="entry name" value="PRK13694.1"/>
    <property type="match status" value="1"/>
</dbReference>
<organism evidence="4 5">
    <name type="scientific">Sphingobium yanoikuyae</name>
    <name type="common">Sphingomonas yanoikuyae</name>
    <dbReference type="NCBI Taxonomy" id="13690"/>
    <lineage>
        <taxon>Bacteria</taxon>
        <taxon>Pseudomonadati</taxon>
        <taxon>Pseudomonadota</taxon>
        <taxon>Alphaproteobacteria</taxon>
        <taxon>Sphingomonadales</taxon>
        <taxon>Sphingomonadaceae</taxon>
        <taxon>Sphingobium</taxon>
    </lineage>
</organism>
<sequence>MSEGNIAADQLRLLIERIERLEEEKKGIGDDIKDVYLEAKATRYDPKMMRQIIRLRKMQPHDRREMEAVLQTYMAALGMDSFRDESAPSMFDGHDGRPDPSTPAPSPGASADELFVTALNLVVDHQNASASWLQRQMRIGYNRASKLIEDLEKRGVVGPPNHVGKRDVLVAPEGEVAPSKTGRSLKQRVGAAVLAAAKTLDDNVMPMTVSTGDGQVLFENKAAREQREGAST</sequence>
<reference evidence="4 5" key="1">
    <citation type="submission" date="2018-10" db="EMBL/GenBank/DDBJ databases">
        <title>Characterization and genome analysis of a novel bacterium Sphingobium yanoikuyae SJTF8 capable of degrading PAHs.</title>
        <authorList>
            <person name="Yin C."/>
            <person name="Xiong W."/>
            <person name="Liang R."/>
        </authorList>
    </citation>
    <scope>NUCLEOTIDE SEQUENCE [LARGE SCALE GENOMIC DNA]</scope>
    <source>
        <strain evidence="4 5">SJTF8</strain>
    </source>
</reference>
<feature type="coiled-coil region" evidence="1">
    <location>
        <begin position="4"/>
        <end position="38"/>
    </location>
</feature>
<accession>A0A3G2UQV1</accession>
<dbReference type="InterPro" id="IPR036388">
    <property type="entry name" value="WH-like_DNA-bd_sf"/>
</dbReference>
<proteinExistence type="predicted"/>
<dbReference type="Pfam" id="PF10073">
    <property type="entry name" value="GapR_DNA-bd"/>
    <property type="match status" value="1"/>
</dbReference>
<dbReference type="InterPro" id="IPR036390">
    <property type="entry name" value="WH_DNA-bd_sf"/>
</dbReference>
<protein>
    <submittedName>
        <fullName evidence="4">DUF2312 domain-containing protein</fullName>
    </submittedName>
</protein>
<dbReference type="Gene3D" id="1.10.10.10">
    <property type="entry name" value="Winged helix-like DNA-binding domain superfamily/Winged helix DNA-binding domain"/>
    <property type="match status" value="1"/>
</dbReference>
<dbReference type="GO" id="GO:0003677">
    <property type="term" value="F:DNA binding"/>
    <property type="evidence" value="ECO:0007669"/>
    <property type="project" value="InterPro"/>
</dbReference>
<dbReference type="EMBL" id="CP033230">
    <property type="protein sequence ID" value="AYO76448.1"/>
    <property type="molecule type" value="Genomic_DNA"/>
</dbReference>
<keyword evidence="1" id="KW-0175">Coiled coil</keyword>